<dbReference type="AlphaFoldDB" id="A0A2V1E0D9"/>
<feature type="compositionally biased region" description="Basic residues" evidence="1">
    <location>
        <begin position="53"/>
        <end position="69"/>
    </location>
</feature>
<gene>
    <name evidence="2" type="ORF">DM02DRAFT_612585</name>
</gene>
<proteinExistence type="predicted"/>
<protein>
    <submittedName>
        <fullName evidence="2">Uncharacterized protein</fullName>
    </submittedName>
</protein>
<dbReference type="Proteomes" id="UP000244855">
    <property type="component" value="Unassembled WGS sequence"/>
</dbReference>
<name>A0A2V1E0D9_9PLEO</name>
<sequence length="152" mass="17156">MPRPSRKKARTPDVPLATRVTRSTQRAQQQAPRAQQQEPRAKRNKAAEDEKSKAKKERKKRRAKAKNKKKLEAATDTSNAPAEPDTSNTRIYPDTFNLDPNMVIDPDNIGDHRPPRVGERPRLPVLHPYHLGAKGRYGIDIDLDGNPIKKTA</sequence>
<keyword evidence="3" id="KW-1185">Reference proteome</keyword>
<feature type="region of interest" description="Disordered" evidence="1">
    <location>
        <begin position="1"/>
        <end position="123"/>
    </location>
</feature>
<feature type="compositionally biased region" description="Basic and acidic residues" evidence="1">
    <location>
        <begin position="109"/>
        <end position="122"/>
    </location>
</feature>
<evidence type="ECO:0000256" key="1">
    <source>
        <dbReference type="SAM" id="MobiDB-lite"/>
    </source>
</evidence>
<feature type="compositionally biased region" description="Basic and acidic residues" evidence="1">
    <location>
        <begin position="39"/>
        <end position="52"/>
    </location>
</feature>
<reference evidence="2 3" key="1">
    <citation type="journal article" date="2018" name="Sci. Rep.">
        <title>Comparative genomics provides insights into the lifestyle and reveals functional heterogeneity of dark septate endophytic fungi.</title>
        <authorList>
            <person name="Knapp D.G."/>
            <person name="Nemeth J.B."/>
            <person name="Barry K."/>
            <person name="Hainaut M."/>
            <person name="Henrissat B."/>
            <person name="Johnson J."/>
            <person name="Kuo A."/>
            <person name="Lim J.H.P."/>
            <person name="Lipzen A."/>
            <person name="Nolan M."/>
            <person name="Ohm R.A."/>
            <person name="Tamas L."/>
            <person name="Grigoriev I.V."/>
            <person name="Spatafora J.W."/>
            <person name="Nagy L.G."/>
            <person name="Kovacs G.M."/>
        </authorList>
    </citation>
    <scope>NUCLEOTIDE SEQUENCE [LARGE SCALE GENOMIC DNA]</scope>
    <source>
        <strain evidence="2 3">DSE2036</strain>
    </source>
</reference>
<dbReference type="EMBL" id="KZ805337">
    <property type="protein sequence ID" value="PVI02935.1"/>
    <property type="molecule type" value="Genomic_DNA"/>
</dbReference>
<feature type="compositionally biased region" description="Polar residues" evidence="1">
    <location>
        <begin position="75"/>
        <end position="90"/>
    </location>
</feature>
<organism evidence="2 3">
    <name type="scientific">Periconia macrospinosa</name>
    <dbReference type="NCBI Taxonomy" id="97972"/>
    <lineage>
        <taxon>Eukaryota</taxon>
        <taxon>Fungi</taxon>
        <taxon>Dikarya</taxon>
        <taxon>Ascomycota</taxon>
        <taxon>Pezizomycotina</taxon>
        <taxon>Dothideomycetes</taxon>
        <taxon>Pleosporomycetidae</taxon>
        <taxon>Pleosporales</taxon>
        <taxon>Massarineae</taxon>
        <taxon>Periconiaceae</taxon>
        <taxon>Periconia</taxon>
    </lineage>
</organism>
<evidence type="ECO:0000313" key="2">
    <source>
        <dbReference type="EMBL" id="PVI02935.1"/>
    </source>
</evidence>
<feature type="compositionally biased region" description="Low complexity" evidence="1">
    <location>
        <begin position="17"/>
        <end position="38"/>
    </location>
</feature>
<evidence type="ECO:0000313" key="3">
    <source>
        <dbReference type="Proteomes" id="UP000244855"/>
    </source>
</evidence>
<accession>A0A2V1E0D9</accession>